<dbReference type="AlphaFoldDB" id="A0A2I0VS41"/>
<dbReference type="GO" id="GO:0010114">
    <property type="term" value="P:response to red light"/>
    <property type="evidence" value="ECO:0007669"/>
    <property type="project" value="TreeGrafter"/>
</dbReference>
<dbReference type="GO" id="GO:0005634">
    <property type="term" value="C:nucleus"/>
    <property type="evidence" value="ECO:0007669"/>
    <property type="project" value="TreeGrafter"/>
</dbReference>
<name>A0A2I0VS41_9ASPA</name>
<accession>A0A2I0VS41</accession>
<reference evidence="1 2" key="1">
    <citation type="journal article" date="2016" name="Sci. Rep.">
        <title>The Dendrobium catenatum Lindl. genome sequence provides insights into polysaccharide synthase, floral development and adaptive evolution.</title>
        <authorList>
            <person name="Zhang G.Q."/>
            <person name="Xu Q."/>
            <person name="Bian C."/>
            <person name="Tsai W.C."/>
            <person name="Yeh C.M."/>
            <person name="Liu K.W."/>
            <person name="Yoshida K."/>
            <person name="Zhang L.S."/>
            <person name="Chang S.B."/>
            <person name="Chen F."/>
            <person name="Shi Y."/>
            <person name="Su Y.Y."/>
            <person name="Zhang Y.Q."/>
            <person name="Chen L.J."/>
            <person name="Yin Y."/>
            <person name="Lin M."/>
            <person name="Huang H."/>
            <person name="Deng H."/>
            <person name="Wang Z.W."/>
            <person name="Zhu S.L."/>
            <person name="Zhao X."/>
            <person name="Deng C."/>
            <person name="Niu S.C."/>
            <person name="Huang J."/>
            <person name="Wang M."/>
            <person name="Liu G.H."/>
            <person name="Yang H.J."/>
            <person name="Xiao X.J."/>
            <person name="Hsiao Y.Y."/>
            <person name="Wu W.L."/>
            <person name="Chen Y.Y."/>
            <person name="Mitsuda N."/>
            <person name="Ohme-Takagi M."/>
            <person name="Luo Y.B."/>
            <person name="Van de Peer Y."/>
            <person name="Liu Z.J."/>
        </authorList>
    </citation>
    <scope>NUCLEOTIDE SEQUENCE [LARGE SCALE GENOMIC DNA]</scope>
    <source>
        <tissue evidence="1">The whole plant</tissue>
    </source>
</reference>
<reference evidence="1 2" key="2">
    <citation type="journal article" date="2017" name="Nature">
        <title>The Apostasia genome and the evolution of orchids.</title>
        <authorList>
            <person name="Zhang G.Q."/>
            <person name="Liu K.W."/>
            <person name="Li Z."/>
            <person name="Lohaus R."/>
            <person name="Hsiao Y.Y."/>
            <person name="Niu S.C."/>
            <person name="Wang J.Y."/>
            <person name="Lin Y.C."/>
            <person name="Xu Q."/>
            <person name="Chen L.J."/>
            <person name="Yoshida K."/>
            <person name="Fujiwara S."/>
            <person name="Wang Z.W."/>
            <person name="Zhang Y.Q."/>
            <person name="Mitsuda N."/>
            <person name="Wang M."/>
            <person name="Liu G.H."/>
            <person name="Pecoraro L."/>
            <person name="Huang H.X."/>
            <person name="Xiao X.J."/>
            <person name="Lin M."/>
            <person name="Wu X.Y."/>
            <person name="Wu W.L."/>
            <person name="Chen Y.Y."/>
            <person name="Chang S.B."/>
            <person name="Sakamoto S."/>
            <person name="Ohme-Takagi M."/>
            <person name="Yagi M."/>
            <person name="Zeng S.J."/>
            <person name="Shen C.Y."/>
            <person name="Yeh C.M."/>
            <person name="Luo Y.B."/>
            <person name="Tsai W.C."/>
            <person name="Van de Peer Y."/>
            <person name="Liu Z.J."/>
        </authorList>
    </citation>
    <scope>NUCLEOTIDE SEQUENCE [LARGE SCALE GENOMIC DNA]</scope>
    <source>
        <tissue evidence="1">The whole plant</tissue>
    </source>
</reference>
<gene>
    <name evidence="1" type="primary">POB1</name>
    <name evidence="1" type="ORF">MA16_Dca009603</name>
</gene>
<dbReference type="InterPro" id="IPR045890">
    <property type="entry name" value="POB1-like"/>
</dbReference>
<keyword evidence="2" id="KW-1185">Reference proteome</keyword>
<evidence type="ECO:0000313" key="1">
    <source>
        <dbReference type="EMBL" id="PKU66229.1"/>
    </source>
</evidence>
<sequence length="84" mass="9980">MQEKDYVSFIVDYEFAARVKQAGEFVSQHKGYYTFTRGEVVGYRNLFAISWTSFMAKDSQYFMNDILHLRAELTIKQPQQLIQR</sequence>
<dbReference type="PANTHER" id="PTHR46336">
    <property type="entry name" value="OS02G0260700 PROTEIN"/>
    <property type="match status" value="1"/>
</dbReference>
<protein>
    <submittedName>
        <fullName evidence="1">BTB/POZ domain-containing protein POB1</fullName>
    </submittedName>
</protein>
<dbReference type="Proteomes" id="UP000233837">
    <property type="component" value="Unassembled WGS sequence"/>
</dbReference>
<dbReference type="EMBL" id="KZ503291">
    <property type="protein sequence ID" value="PKU66229.1"/>
    <property type="molecule type" value="Genomic_DNA"/>
</dbReference>
<organism evidence="1 2">
    <name type="scientific">Dendrobium catenatum</name>
    <dbReference type="NCBI Taxonomy" id="906689"/>
    <lineage>
        <taxon>Eukaryota</taxon>
        <taxon>Viridiplantae</taxon>
        <taxon>Streptophyta</taxon>
        <taxon>Embryophyta</taxon>
        <taxon>Tracheophyta</taxon>
        <taxon>Spermatophyta</taxon>
        <taxon>Magnoliopsida</taxon>
        <taxon>Liliopsida</taxon>
        <taxon>Asparagales</taxon>
        <taxon>Orchidaceae</taxon>
        <taxon>Epidendroideae</taxon>
        <taxon>Malaxideae</taxon>
        <taxon>Dendrobiinae</taxon>
        <taxon>Dendrobium</taxon>
    </lineage>
</organism>
<proteinExistence type="predicted"/>
<dbReference type="PANTHER" id="PTHR46336:SF3">
    <property type="entry name" value="BTB_POZ DOMAIN-CONTAINING PROTEIN POB1"/>
    <property type="match status" value="1"/>
</dbReference>
<evidence type="ECO:0000313" key="2">
    <source>
        <dbReference type="Proteomes" id="UP000233837"/>
    </source>
</evidence>